<feature type="transmembrane region" description="Helical" evidence="2">
    <location>
        <begin position="966"/>
        <end position="986"/>
    </location>
</feature>
<evidence type="ECO:0000256" key="1">
    <source>
        <dbReference type="SAM" id="MobiDB-lite"/>
    </source>
</evidence>
<dbReference type="PANTHER" id="PTHR32063">
    <property type="match status" value="1"/>
</dbReference>
<evidence type="ECO:0000313" key="4">
    <source>
        <dbReference type="Proteomes" id="UP001501586"/>
    </source>
</evidence>
<dbReference type="SUPFAM" id="SSF82866">
    <property type="entry name" value="Multidrug efflux transporter AcrB transmembrane domain"/>
    <property type="match status" value="2"/>
</dbReference>
<feature type="region of interest" description="Disordered" evidence="1">
    <location>
        <begin position="829"/>
        <end position="860"/>
    </location>
</feature>
<feature type="transmembrane region" description="Helical" evidence="2">
    <location>
        <begin position="1072"/>
        <end position="1096"/>
    </location>
</feature>
<feature type="transmembrane region" description="Helical" evidence="2">
    <location>
        <begin position="584"/>
        <end position="604"/>
    </location>
</feature>
<feature type="transmembrane region" description="Helical" evidence="2">
    <location>
        <begin position="940"/>
        <end position="959"/>
    </location>
</feature>
<feature type="transmembrane region" description="Helical" evidence="2">
    <location>
        <begin position="331"/>
        <end position="350"/>
    </location>
</feature>
<keyword evidence="4" id="KW-1185">Reference proteome</keyword>
<keyword evidence="2" id="KW-0472">Membrane</keyword>
<dbReference type="Gene3D" id="3.30.70.1320">
    <property type="entry name" value="Multidrug efflux transporter AcrB pore domain like"/>
    <property type="match status" value="1"/>
</dbReference>
<name>A0ABP8EL53_9MICO</name>
<dbReference type="SUPFAM" id="SSF82693">
    <property type="entry name" value="Multidrug efflux transporter AcrB pore domain, PN1, PN2, PC1 and PC2 subdomains"/>
    <property type="match status" value="2"/>
</dbReference>
<dbReference type="Gene3D" id="1.20.1640.10">
    <property type="entry name" value="Multidrug efflux transporter AcrB transmembrane domain"/>
    <property type="match status" value="2"/>
</dbReference>
<accession>A0ABP8EL53</accession>
<feature type="transmembrane region" description="Helical" evidence="2">
    <location>
        <begin position="425"/>
        <end position="448"/>
    </location>
</feature>
<gene>
    <name evidence="3" type="ORF">GCM10022261_21940</name>
</gene>
<feature type="transmembrane region" description="Helical" evidence="2">
    <location>
        <begin position="357"/>
        <end position="377"/>
    </location>
</feature>
<feature type="transmembrane region" description="Helical" evidence="2">
    <location>
        <begin position="383"/>
        <end position="404"/>
    </location>
</feature>
<organism evidence="3 4">
    <name type="scientific">Brevibacterium daeguense</name>
    <dbReference type="NCBI Taxonomy" id="909936"/>
    <lineage>
        <taxon>Bacteria</taxon>
        <taxon>Bacillati</taxon>
        <taxon>Actinomycetota</taxon>
        <taxon>Actinomycetes</taxon>
        <taxon>Micrococcales</taxon>
        <taxon>Brevibacteriaceae</taxon>
        <taxon>Brevibacterium</taxon>
    </lineage>
</organism>
<dbReference type="Proteomes" id="UP001501586">
    <property type="component" value="Unassembled WGS sequence"/>
</dbReference>
<feature type="transmembrane region" description="Helical" evidence="2">
    <location>
        <begin position="460"/>
        <end position="487"/>
    </location>
</feature>
<dbReference type="RefSeq" id="WP_236862642.1">
    <property type="nucleotide sequence ID" value="NZ_BAABAZ010000006.1"/>
</dbReference>
<evidence type="ECO:0000313" key="3">
    <source>
        <dbReference type="EMBL" id="GAA4284663.1"/>
    </source>
</evidence>
<dbReference type="InterPro" id="IPR027463">
    <property type="entry name" value="AcrB_DN_DC_subdom"/>
</dbReference>
<keyword evidence="2" id="KW-1133">Transmembrane helix</keyword>
<protein>
    <submittedName>
        <fullName evidence="3">Efflux RND transporter permease subunit</fullName>
    </submittedName>
</protein>
<reference evidence="4" key="1">
    <citation type="journal article" date="2019" name="Int. J. Syst. Evol. Microbiol.">
        <title>The Global Catalogue of Microorganisms (GCM) 10K type strain sequencing project: providing services to taxonomists for standard genome sequencing and annotation.</title>
        <authorList>
            <consortium name="The Broad Institute Genomics Platform"/>
            <consortium name="The Broad Institute Genome Sequencing Center for Infectious Disease"/>
            <person name="Wu L."/>
            <person name="Ma J."/>
        </authorList>
    </citation>
    <scope>NUCLEOTIDE SEQUENCE [LARGE SCALE GENOMIC DNA]</scope>
    <source>
        <strain evidence="4">JCM 17458</strain>
    </source>
</reference>
<feature type="transmembrane region" description="Helical" evidence="2">
    <location>
        <begin position="992"/>
        <end position="1013"/>
    </location>
</feature>
<dbReference type="PANTHER" id="PTHR32063:SF0">
    <property type="entry name" value="SWARMING MOTILITY PROTEIN SWRC"/>
    <property type="match status" value="1"/>
</dbReference>
<dbReference type="Gene3D" id="3.30.70.1440">
    <property type="entry name" value="Multidrug efflux transporter AcrB pore domain"/>
    <property type="match status" value="1"/>
</dbReference>
<dbReference type="Gene3D" id="3.30.70.1430">
    <property type="entry name" value="Multidrug efflux transporter AcrB pore domain"/>
    <property type="match status" value="2"/>
</dbReference>
<dbReference type="SUPFAM" id="SSF82714">
    <property type="entry name" value="Multidrug efflux transporter AcrB TolC docking domain, DN and DC subdomains"/>
    <property type="match status" value="2"/>
</dbReference>
<keyword evidence="2" id="KW-0812">Transmembrane</keyword>
<feature type="transmembrane region" description="Helical" evidence="2">
    <location>
        <begin position="12"/>
        <end position="33"/>
    </location>
</feature>
<sequence length="1126" mass="117889">MISLTRLSLKNRALIALISVCAVIFGVIGAGALKQELFPSFQLPQAVVISQYEGASPEAVESEVTDPLEAALTGVEEVESVSSVSTTGSSQITVDTAYGNDSDDIVRALQRAVSQVESQLPDGVEPSVTAGSLDDFPVVVMSATGRADTEQLAADLEDIALPELEDVEGVRQAAVSGDPVFEVAVAVREDDLEDEGVSVDQLASILQANGIPTSAGALRTGEGIAPVEVGTRLRSVEDIANIAVTGADGPVLVRDVADVELREAEATSISRTDGKPSLTLSVTKKPDANTVDVSHGVTAALPQIEQALGGDVEFSTVFDQAPFIEQSIEDLMVEGLLGLVFAVLIILVFLLSVRATLITAISIPLSLLVTFVGLWMGGYTLNMLTLGALTISIGRVVDDSIVVIESIRRRHSLGGTKFSNILAAVGEVAGAITASTLTSVAVFLPLVFVSGQTGELFRPFALTATIALLSSLFVALTIVPVLAYWFLRNRESRVKLTAEQKARARRDRDSALRQWKAERRAARRADVDVENPTGRHATDELPIVGTEAPEEAVEIDELASLRSPVTRLQKTYIPVINWTTKHPVLTVIASALVLIATFAMTPLLKTELFGDTGQDTVQAIQTFEPGTSLEEAGTLAEPVEDVLAERPEIESYQMSVGNDPLLSGSAELSANYLINLGPDVDTAAISADLQAEFDELADVGDLEVLSGGAIPGGETIDVTLTANDTEELHQGAEELAAEFEGLDVVQSVTTDLEAVQPIIEVDIDREEAAERGLSETEIGSIVSRAMRGQQLGEVIIDNVSHRVLLFNGSVETVEELRELEITVPAQTAGAGAGAGASGAAGPEGPAAAPSAPGGLGPAAPQTETIELDEVADVREELTPPSITHSDGLRSATVSVTPGGDDLGAASAEVSATLAGAELPEAVSAEIGGASAEQQESFQQLGLAMLAAILIVFVILVATFKSLLQPLILLVSIPFAATGSIGLLLLTDTPLGLTAMIGLLMLIGIVVTNAIVLIDLINRFRARGVPLRTAVVHGARLRYRPILMTAAATIFALVPMALGLTGGGVFISKPLAITVIGGLLSSTLLTLILVPVLYQLLEGVKERRAERQVITEMARGRVIDEAEAAAG</sequence>
<feature type="compositionally biased region" description="Low complexity" evidence="1">
    <location>
        <begin position="839"/>
        <end position="860"/>
    </location>
</feature>
<dbReference type="EMBL" id="BAABAZ010000006">
    <property type="protein sequence ID" value="GAA4284663.1"/>
    <property type="molecule type" value="Genomic_DNA"/>
</dbReference>
<dbReference type="InterPro" id="IPR001036">
    <property type="entry name" value="Acrflvin-R"/>
</dbReference>
<feature type="transmembrane region" description="Helical" evidence="2">
    <location>
        <begin position="1041"/>
        <end position="1066"/>
    </location>
</feature>
<dbReference type="Pfam" id="PF00873">
    <property type="entry name" value="ACR_tran"/>
    <property type="match status" value="2"/>
</dbReference>
<dbReference type="PRINTS" id="PR00702">
    <property type="entry name" value="ACRIFLAVINRP"/>
</dbReference>
<comment type="caution">
    <text evidence="3">The sequence shown here is derived from an EMBL/GenBank/DDBJ whole genome shotgun (WGS) entry which is preliminary data.</text>
</comment>
<dbReference type="Gene3D" id="3.30.2090.10">
    <property type="entry name" value="Multidrug efflux transporter AcrB TolC docking domain, DN and DC subdomains"/>
    <property type="match status" value="2"/>
</dbReference>
<proteinExistence type="predicted"/>
<evidence type="ECO:0000256" key="2">
    <source>
        <dbReference type="SAM" id="Phobius"/>
    </source>
</evidence>